<keyword evidence="1" id="KW-0812">Transmembrane</keyword>
<evidence type="ECO:0000313" key="2">
    <source>
        <dbReference type="EMBL" id="GAA2633443.1"/>
    </source>
</evidence>
<comment type="caution">
    <text evidence="2">The sequence shown here is derived from an EMBL/GenBank/DDBJ whole genome shotgun (WGS) entry which is preliminary data.</text>
</comment>
<feature type="transmembrane region" description="Helical" evidence="1">
    <location>
        <begin position="20"/>
        <end position="40"/>
    </location>
</feature>
<organism evidence="2 3">
    <name type="scientific">Actinomadura fulvescens</name>
    <dbReference type="NCBI Taxonomy" id="46160"/>
    <lineage>
        <taxon>Bacteria</taxon>
        <taxon>Bacillati</taxon>
        <taxon>Actinomycetota</taxon>
        <taxon>Actinomycetes</taxon>
        <taxon>Streptosporangiales</taxon>
        <taxon>Thermomonosporaceae</taxon>
        <taxon>Actinomadura</taxon>
    </lineage>
</organism>
<dbReference type="Proteomes" id="UP001501509">
    <property type="component" value="Unassembled WGS sequence"/>
</dbReference>
<keyword evidence="1" id="KW-0472">Membrane</keyword>
<keyword evidence="3" id="KW-1185">Reference proteome</keyword>
<name>A0ABN3QS36_9ACTN</name>
<proteinExistence type="predicted"/>
<sequence>MGEPDARHGPRRPWGRGGVAAGLSIGVIGTAMVAWADGGLRDTKVISQVRQPASVRYPDESIHYAGVVRVRSMILRRHRPYEVVIGRYPSLSYGHGVAFEATGEDAPRISGAEWRPDGVRIKLDSGHELFVPARKFLGGR</sequence>
<dbReference type="RefSeq" id="WP_344548203.1">
    <property type="nucleotide sequence ID" value="NZ_BAAATD010000017.1"/>
</dbReference>
<protein>
    <submittedName>
        <fullName evidence="2">Uncharacterized protein</fullName>
    </submittedName>
</protein>
<dbReference type="EMBL" id="BAAATD010000017">
    <property type="protein sequence ID" value="GAA2633443.1"/>
    <property type="molecule type" value="Genomic_DNA"/>
</dbReference>
<evidence type="ECO:0000256" key="1">
    <source>
        <dbReference type="SAM" id="Phobius"/>
    </source>
</evidence>
<keyword evidence="1" id="KW-1133">Transmembrane helix</keyword>
<evidence type="ECO:0000313" key="3">
    <source>
        <dbReference type="Proteomes" id="UP001501509"/>
    </source>
</evidence>
<accession>A0ABN3QS36</accession>
<gene>
    <name evidence="2" type="ORF">GCM10010411_85040</name>
</gene>
<reference evidence="2 3" key="1">
    <citation type="journal article" date="2019" name="Int. J. Syst. Evol. Microbiol.">
        <title>The Global Catalogue of Microorganisms (GCM) 10K type strain sequencing project: providing services to taxonomists for standard genome sequencing and annotation.</title>
        <authorList>
            <consortium name="The Broad Institute Genomics Platform"/>
            <consortium name="The Broad Institute Genome Sequencing Center for Infectious Disease"/>
            <person name="Wu L."/>
            <person name="Ma J."/>
        </authorList>
    </citation>
    <scope>NUCLEOTIDE SEQUENCE [LARGE SCALE GENOMIC DNA]</scope>
    <source>
        <strain evidence="2 3">JCM 6833</strain>
    </source>
</reference>